<dbReference type="AlphaFoldDB" id="A0A9D5DJB1"/>
<evidence type="ECO:0000313" key="1">
    <source>
        <dbReference type="EMBL" id="KAJ1608788.1"/>
    </source>
</evidence>
<reference evidence="1" key="1">
    <citation type="submission" date="2022-10" db="EMBL/GenBank/DDBJ databases">
        <title>Adaptive evolution leads to modifications in subtelomeric GC content in a zoonotic Cryptosporidium species.</title>
        <authorList>
            <person name="Li J."/>
            <person name="Feng Y."/>
            <person name="Xiao L."/>
        </authorList>
    </citation>
    <scope>NUCLEOTIDE SEQUENCE</scope>
    <source>
        <strain evidence="1">33844</strain>
    </source>
</reference>
<accession>A0A9D5DJB1</accession>
<dbReference type="Proteomes" id="UP001067231">
    <property type="component" value="Unassembled WGS sequence"/>
</dbReference>
<protein>
    <submittedName>
        <fullName evidence="1">Secreted protein</fullName>
    </submittedName>
</protein>
<comment type="caution">
    <text evidence="1">The sequence shown here is derived from an EMBL/GenBank/DDBJ whole genome shotgun (WGS) entry which is preliminary data.</text>
</comment>
<sequence length="355" mass="40592">MSASILELIENIYSKRVGETIDNKRKLSLELSKKLQDINEPEFSKEVASLISDEEKLNKFIFTLAQTLILCKGERCDKELLLIDRLLSGDEQIVESLLSPVITILVWVYLTRAFCAVSSIPKCHFNLDNPDDTTLRPEYDGIEHTLIKICNIHADYLSSDSYSLCLNEEDFNSSTILGTNKLKLYKKNRAIERKNKWIQILENMDEDSHSNSPINYKDQVNLLQTCILIIHRSNSNVALAHIWILLGLCDSLSNQEIIPINLMSIDIETKYVSSNEPKIRINLEGDILLVLCKIIGRCLFAANHKKQKDGIKKAIYEKVRSTFSKLQKRSICEVMPYCSSFISSYLVLIERIISN</sequence>
<organism evidence="1">
    <name type="scientific">Cryptosporidium canis</name>
    <dbReference type="NCBI Taxonomy" id="195482"/>
    <lineage>
        <taxon>Eukaryota</taxon>
        <taxon>Sar</taxon>
        <taxon>Alveolata</taxon>
        <taxon>Apicomplexa</taxon>
        <taxon>Conoidasida</taxon>
        <taxon>Coccidia</taxon>
        <taxon>Eucoccidiorida</taxon>
        <taxon>Eimeriorina</taxon>
        <taxon>Cryptosporidiidae</taxon>
        <taxon>Cryptosporidium</taxon>
    </lineage>
</organism>
<dbReference type="EMBL" id="JAPCXC010000040">
    <property type="protein sequence ID" value="KAJ1608788.1"/>
    <property type="molecule type" value="Genomic_DNA"/>
</dbReference>
<name>A0A9D5DJB1_9CRYT</name>
<dbReference type="OrthoDB" id="337124at2759"/>
<proteinExistence type="predicted"/>
<gene>
    <name evidence="1" type="ORF">OJ253_1794</name>
</gene>